<dbReference type="InterPro" id="IPR052091">
    <property type="entry name" value="Beta-ala_Activ/Resist"/>
</dbReference>
<evidence type="ECO:0000256" key="1">
    <source>
        <dbReference type="SAM" id="SignalP"/>
    </source>
</evidence>
<accession>A0A937XFH4</accession>
<dbReference type="Gene3D" id="2.60.40.10">
    <property type="entry name" value="Immunoglobulins"/>
    <property type="match status" value="2"/>
</dbReference>
<organism evidence="3 4">
    <name type="scientific">candidate division WOR-3 bacterium</name>
    <dbReference type="NCBI Taxonomy" id="2052148"/>
    <lineage>
        <taxon>Bacteria</taxon>
        <taxon>Bacteria division WOR-3</taxon>
    </lineage>
</organism>
<keyword evidence="1" id="KW-0732">Signal</keyword>
<dbReference type="Pfam" id="PF13570">
    <property type="entry name" value="Beta-prop_ACSF4"/>
    <property type="match status" value="1"/>
</dbReference>
<dbReference type="Gene3D" id="2.130.10.10">
    <property type="entry name" value="YVTN repeat-like/Quinoprotein amine dehydrogenase"/>
    <property type="match status" value="1"/>
</dbReference>
<comment type="caution">
    <text evidence="3">The sequence shown here is derived from an EMBL/GenBank/DDBJ whole genome shotgun (WGS) entry which is preliminary data.</text>
</comment>
<dbReference type="SUPFAM" id="SSF50998">
    <property type="entry name" value="Quinoprotein alcohol dehydrogenase-like"/>
    <property type="match status" value="2"/>
</dbReference>
<dbReference type="Proteomes" id="UP000779900">
    <property type="component" value="Unassembled WGS sequence"/>
</dbReference>
<evidence type="ECO:0000313" key="3">
    <source>
        <dbReference type="EMBL" id="MBM3332463.1"/>
    </source>
</evidence>
<dbReference type="InterPro" id="IPR015943">
    <property type="entry name" value="WD40/YVTN_repeat-like_dom_sf"/>
</dbReference>
<dbReference type="InterPro" id="IPR013783">
    <property type="entry name" value="Ig-like_fold"/>
</dbReference>
<dbReference type="SMART" id="SM00564">
    <property type="entry name" value="PQQ"/>
    <property type="match status" value="7"/>
</dbReference>
<dbReference type="Gene3D" id="2.40.128.630">
    <property type="match status" value="1"/>
</dbReference>
<sequence>MSRNRRALALVLSSMLLVAASCKNQPPAFAQAPDGPTNCYPNKQYVFTAAANDPNGDHVAIRFDWDDSVLSEWSDWEGSGVEVTFNHAWADTGTYEVRAQAQDKKLLSSEWSPALPVQVLPRPETPAVPIGPTVCYKDTVYTFKSVTTDRFGDSVSIRFDWGNDTSDWSPVVASGETVAMSYAWPDVGHNEVTAQARDQQLHMTEWSDELGVDVVLRLGPDKPTVPSGPFRGGQDTVYAFSSSATHPQGIHVAIRFDWGDGDTSTWGQFMAPGELTTIGHAWPVPDTYGVRAQAKDTGGAVSVWSDPRTILVRPADTMQIWRFQIKAGAPENNHSSPAIAADGTIYVGAQDNYVYAVNNDGTLKWRYQTGGVVRASPAIGPDGTIYVGSFDNRLYALDTGGAVKWFYVTGGDIPSSPAIAADGTIVFGSKDGYVYALNPDSTLKWRYSVGQDVYSSPAIAPDGTIYVGSNSDYLYALTPAGTLKWRHATSRDVQSSPAIAADGTIYFGSLEGILYALSPNDTLKWSFQTNGQIYSSPAIAPDGTVYFGSTDNIFYAMNPDGTMKWRYVTGDNIYSSPVINADGNIYFGSSDNNLYALSPDSVLLWWYPTDNDITSSPTIGQDGKIYFVGDDGYLHKLKGYSPLSNSNWPKFRHDIRNTGRVGGRR</sequence>
<dbReference type="InterPro" id="IPR002372">
    <property type="entry name" value="PQQ_rpt_dom"/>
</dbReference>
<evidence type="ECO:0000259" key="2">
    <source>
        <dbReference type="Pfam" id="PF13570"/>
    </source>
</evidence>
<feature type="signal peptide" evidence="1">
    <location>
        <begin position="1"/>
        <end position="30"/>
    </location>
</feature>
<dbReference type="EMBL" id="VGIR01000090">
    <property type="protein sequence ID" value="MBM3332463.1"/>
    <property type="molecule type" value="Genomic_DNA"/>
</dbReference>
<dbReference type="InterPro" id="IPR011047">
    <property type="entry name" value="Quinoprotein_ADH-like_sf"/>
</dbReference>
<gene>
    <name evidence="3" type="ORF">FJY68_11560</name>
</gene>
<reference evidence="3" key="1">
    <citation type="submission" date="2019-03" db="EMBL/GenBank/DDBJ databases">
        <title>Lake Tanganyika Metagenome-Assembled Genomes (MAGs).</title>
        <authorList>
            <person name="Tran P."/>
        </authorList>
    </citation>
    <scope>NUCLEOTIDE SEQUENCE</scope>
    <source>
        <strain evidence="3">K_DeepCast_150m_m2_040</strain>
    </source>
</reference>
<feature type="domain" description="Pyrrolo-quinoline quinone repeat" evidence="2">
    <location>
        <begin position="401"/>
        <end position="622"/>
    </location>
</feature>
<dbReference type="Gene3D" id="2.40.10.480">
    <property type="match status" value="1"/>
</dbReference>
<proteinExistence type="predicted"/>
<dbReference type="InterPro" id="IPR018391">
    <property type="entry name" value="PQQ_b-propeller_rpt"/>
</dbReference>
<dbReference type="GO" id="GO:0043041">
    <property type="term" value="P:amino acid activation for nonribosomal peptide biosynthetic process"/>
    <property type="evidence" value="ECO:0007669"/>
    <property type="project" value="TreeGrafter"/>
</dbReference>
<dbReference type="PANTHER" id="PTHR44394">
    <property type="entry name" value="BETA-ALANINE-ACTIVATING ENZYME"/>
    <property type="match status" value="1"/>
</dbReference>
<evidence type="ECO:0000313" key="4">
    <source>
        <dbReference type="Proteomes" id="UP000779900"/>
    </source>
</evidence>
<dbReference type="PANTHER" id="PTHR44394:SF1">
    <property type="entry name" value="BETA-ALANINE-ACTIVATING ENZYME"/>
    <property type="match status" value="1"/>
</dbReference>
<protein>
    <submittedName>
        <fullName evidence="3">PQQ-like beta-propeller repeat protein</fullName>
    </submittedName>
</protein>
<name>A0A937XFH4_UNCW3</name>
<dbReference type="AlphaFoldDB" id="A0A937XFH4"/>
<feature type="chain" id="PRO_5038094922" evidence="1">
    <location>
        <begin position="31"/>
        <end position="665"/>
    </location>
</feature>
<dbReference type="PROSITE" id="PS51257">
    <property type="entry name" value="PROKAR_LIPOPROTEIN"/>
    <property type="match status" value="1"/>
</dbReference>